<evidence type="ECO:0000256" key="4">
    <source>
        <dbReference type="ARBA" id="ARBA00017099"/>
    </source>
</evidence>
<dbReference type="EC" id="1.1.1.133" evidence="3 6"/>
<dbReference type="GO" id="GO:0004553">
    <property type="term" value="F:hydrolase activity, hydrolyzing O-glycosyl compounds"/>
    <property type="evidence" value="ECO:0007669"/>
    <property type="project" value="InterPro"/>
</dbReference>
<evidence type="ECO:0000256" key="6">
    <source>
        <dbReference type="RuleBase" id="RU364082"/>
    </source>
</evidence>
<comment type="caution">
    <text evidence="8">The sequence shown here is derived from an EMBL/GenBank/DDBJ whole genome shotgun (WGS) entry which is preliminary data.</text>
</comment>
<dbReference type="GO" id="GO:0019305">
    <property type="term" value="P:dTDP-rhamnose biosynthetic process"/>
    <property type="evidence" value="ECO:0007669"/>
    <property type="project" value="TreeGrafter"/>
</dbReference>
<dbReference type="AlphaFoldDB" id="A0A9E2SBF9"/>
<dbReference type="GO" id="GO:0005829">
    <property type="term" value="C:cytosol"/>
    <property type="evidence" value="ECO:0007669"/>
    <property type="project" value="TreeGrafter"/>
</dbReference>
<dbReference type="RefSeq" id="WP_217792892.1">
    <property type="nucleotide sequence ID" value="NZ_JAHSPG010000014.1"/>
</dbReference>
<dbReference type="GO" id="GO:0008831">
    <property type="term" value="F:dTDP-4-dehydrorhamnose reductase activity"/>
    <property type="evidence" value="ECO:0007669"/>
    <property type="project" value="UniProtKB-EC"/>
</dbReference>
<dbReference type="Pfam" id="PF04321">
    <property type="entry name" value="RmlD_sub_bind"/>
    <property type="match status" value="1"/>
</dbReference>
<dbReference type="PANTHER" id="PTHR10491:SF4">
    <property type="entry name" value="METHIONINE ADENOSYLTRANSFERASE 2 SUBUNIT BETA"/>
    <property type="match status" value="1"/>
</dbReference>
<protein>
    <recommendedName>
        <fullName evidence="4 6">dTDP-4-dehydrorhamnose reductase</fullName>
        <ecNumber evidence="3 6">1.1.1.133</ecNumber>
    </recommendedName>
</protein>
<comment type="catalytic activity">
    <reaction evidence="5">
        <text>dTDP-beta-L-rhamnose + NADP(+) = dTDP-4-dehydro-beta-L-rhamnose + NADPH + H(+)</text>
        <dbReference type="Rhea" id="RHEA:21796"/>
        <dbReference type="ChEBI" id="CHEBI:15378"/>
        <dbReference type="ChEBI" id="CHEBI:57510"/>
        <dbReference type="ChEBI" id="CHEBI:57783"/>
        <dbReference type="ChEBI" id="CHEBI:58349"/>
        <dbReference type="ChEBI" id="CHEBI:62830"/>
        <dbReference type="EC" id="1.1.1.133"/>
    </reaction>
</comment>
<dbReference type="Pfam" id="PF00232">
    <property type="entry name" value="Glyco_hydro_1"/>
    <property type="match status" value="1"/>
</dbReference>
<dbReference type="InterPro" id="IPR001360">
    <property type="entry name" value="Glyco_hydro_1"/>
</dbReference>
<comment type="function">
    <text evidence="6">Catalyzes the reduction of dTDP-6-deoxy-L-lyxo-4-hexulose to yield dTDP-L-rhamnose.</text>
</comment>
<sequence>MDIRKHYSKPEIWGGLECSINRTSDHFHDQLEDGGYYNRSHNIEAISKLGITTLRFPLLWERHQPQKDDPINWDWATEQLNSIVACNITPIIGLLHHGSGPTFTDLTDDHFPELLSKYAAKVAQQFPWIEYYTPVNEPLTTARFSGLYGLWYPHHKDVHSFLTILLNQLKGVVLSMQAIRKINSNAKLIQTEDLTKVHSTPALQYQSHFENERRWLTYDLLCGRVGENHSMWNYFMDNNIDAESLYFFIRHPCVPHIAGFNYYITSERFLDENIDQYPVHTHGSNGKQSYADVEAVRTTNIAGIKCLLHEAWERYQLPLAVTEVHLGCTREEQIRWLKEIWEACCEATDEDIDIRAITVWALQGSYDWSSLLTRHHKIYEPGAFDVQNSMLRPTAIAKLVTSIIGNMPWEHPLLHQQGWWQKISINESSIENNNDAKIQVPLLIIGKTGTLANAFERICIRRNIYCKSISRDEFDILDEKSIEAIIALYQPWAMINATDLIKVDDAETSVEACFAINMQAPVLLAKVCKKYDIRFLTFSSDLVFGGDKTSPYTETDAVKPLNVYGKSKVAGETQLLLDSDNTLIIRTGAVFGPWDSDHFAGYILDALSKEQTCIAASGIIVSPTYIPDLVNTALDILIDGEKGVWHISNEGKISWADFAREVAERGGHSQEKLIARFPSQMQWKATRPVYSVLKSEKGILLPTFANAMDRFFHEKEF</sequence>
<proteinExistence type="inferred from homology"/>
<accession>A0A9E2SBF9</accession>
<evidence type="ECO:0000313" key="9">
    <source>
        <dbReference type="Proteomes" id="UP000812270"/>
    </source>
</evidence>
<dbReference type="GO" id="GO:0005975">
    <property type="term" value="P:carbohydrate metabolic process"/>
    <property type="evidence" value="ECO:0007669"/>
    <property type="project" value="InterPro"/>
</dbReference>
<comment type="similarity">
    <text evidence="2 6">Belongs to the dTDP-4-dehydrorhamnose reductase family.</text>
</comment>
<dbReference type="InterPro" id="IPR005913">
    <property type="entry name" value="dTDP_dehydrorham_reduct"/>
</dbReference>
<reference evidence="8" key="1">
    <citation type="submission" date="2021-06" db="EMBL/GenBank/DDBJ databases">
        <authorList>
            <person name="Huq M.A."/>
        </authorList>
    </citation>
    <scope>NUCLEOTIDE SEQUENCE</scope>
    <source>
        <strain evidence="8">MAH-26</strain>
    </source>
</reference>
<keyword evidence="9" id="KW-1185">Reference proteome</keyword>
<evidence type="ECO:0000313" key="8">
    <source>
        <dbReference type="EMBL" id="MBV4359052.1"/>
    </source>
</evidence>
<evidence type="ECO:0000256" key="1">
    <source>
        <dbReference type="ARBA" id="ARBA00004781"/>
    </source>
</evidence>
<dbReference type="Proteomes" id="UP000812270">
    <property type="component" value="Unassembled WGS sequence"/>
</dbReference>
<gene>
    <name evidence="8" type="ORF">KTO63_17930</name>
</gene>
<evidence type="ECO:0000256" key="2">
    <source>
        <dbReference type="ARBA" id="ARBA00010944"/>
    </source>
</evidence>
<dbReference type="EMBL" id="JAHSPG010000014">
    <property type="protein sequence ID" value="MBV4359052.1"/>
    <property type="molecule type" value="Genomic_DNA"/>
</dbReference>
<keyword evidence="6" id="KW-0560">Oxidoreductase</keyword>
<evidence type="ECO:0000256" key="5">
    <source>
        <dbReference type="ARBA" id="ARBA00048200"/>
    </source>
</evidence>
<feature type="domain" description="RmlD-like substrate binding" evidence="7">
    <location>
        <begin position="442"/>
        <end position="697"/>
    </location>
</feature>
<dbReference type="PANTHER" id="PTHR10491">
    <property type="entry name" value="DTDP-4-DEHYDRORHAMNOSE REDUCTASE"/>
    <property type="match status" value="1"/>
</dbReference>
<comment type="pathway">
    <text evidence="1 6">Carbohydrate biosynthesis; dTDP-L-rhamnose biosynthesis.</text>
</comment>
<name>A0A9E2SBF9_9BACT</name>
<evidence type="ECO:0000259" key="7">
    <source>
        <dbReference type="Pfam" id="PF04321"/>
    </source>
</evidence>
<dbReference type="InterPro" id="IPR029903">
    <property type="entry name" value="RmlD-like-bd"/>
</dbReference>
<organism evidence="8 9">
    <name type="scientific">Pinibacter aurantiacus</name>
    <dbReference type="NCBI Taxonomy" id="2851599"/>
    <lineage>
        <taxon>Bacteria</taxon>
        <taxon>Pseudomonadati</taxon>
        <taxon>Bacteroidota</taxon>
        <taxon>Chitinophagia</taxon>
        <taxon>Chitinophagales</taxon>
        <taxon>Chitinophagaceae</taxon>
        <taxon>Pinibacter</taxon>
    </lineage>
</organism>
<dbReference type="CDD" id="cd05254">
    <property type="entry name" value="dTDP_HR_like_SDR_e"/>
    <property type="match status" value="1"/>
</dbReference>
<keyword evidence="6" id="KW-0521">NADP</keyword>
<evidence type="ECO:0000256" key="3">
    <source>
        <dbReference type="ARBA" id="ARBA00012929"/>
    </source>
</evidence>